<dbReference type="GO" id="GO:0004768">
    <property type="term" value="F:stearoyl-CoA 9-desaturase activity"/>
    <property type="evidence" value="ECO:0007669"/>
    <property type="project" value="TreeGrafter"/>
</dbReference>
<evidence type="ECO:0000256" key="4">
    <source>
        <dbReference type="ARBA" id="ARBA00022692"/>
    </source>
</evidence>
<evidence type="ECO:0000256" key="7">
    <source>
        <dbReference type="ARBA" id="ARBA00023002"/>
    </source>
</evidence>
<keyword evidence="16" id="KW-1185">Reference proteome</keyword>
<reference evidence="15" key="2">
    <citation type="submission" date="2022-10" db="EMBL/GenBank/DDBJ databases">
        <authorList>
            <consortium name="ENA_rothamsted_submissions"/>
            <consortium name="culmorum"/>
            <person name="King R."/>
        </authorList>
    </citation>
    <scope>NUCLEOTIDE SEQUENCE</scope>
</reference>
<keyword evidence="6 13" id="KW-1133">Transmembrane helix</keyword>
<comment type="similarity">
    <text evidence="2 12">Belongs to the fatty acid desaturase type 1 family.</text>
</comment>
<accession>A0A9N9WCG5</accession>
<dbReference type="GO" id="GO:0006636">
    <property type="term" value="P:unsaturated fatty acid biosynthetic process"/>
    <property type="evidence" value="ECO:0007669"/>
    <property type="project" value="TreeGrafter"/>
</dbReference>
<evidence type="ECO:0000256" key="6">
    <source>
        <dbReference type="ARBA" id="ARBA00022989"/>
    </source>
</evidence>
<evidence type="ECO:0000313" key="15">
    <source>
        <dbReference type="EMBL" id="CAG9787312.1"/>
    </source>
</evidence>
<dbReference type="Pfam" id="PF00487">
    <property type="entry name" value="FA_desaturase"/>
    <property type="match status" value="1"/>
</dbReference>
<evidence type="ECO:0000256" key="10">
    <source>
        <dbReference type="ARBA" id="ARBA00023136"/>
    </source>
</evidence>
<dbReference type="AlphaFoldDB" id="A0A9N9WCG5"/>
<dbReference type="GO" id="GO:0005789">
    <property type="term" value="C:endoplasmic reticulum membrane"/>
    <property type="evidence" value="ECO:0007669"/>
    <property type="project" value="TreeGrafter"/>
</dbReference>
<keyword evidence="8" id="KW-0408">Iron</keyword>
<keyword evidence="3 12" id="KW-0444">Lipid biosynthesis</keyword>
<evidence type="ECO:0000313" key="16">
    <source>
        <dbReference type="Proteomes" id="UP001153714"/>
    </source>
</evidence>
<keyword evidence="9" id="KW-0443">Lipid metabolism</keyword>
<reference evidence="15" key="1">
    <citation type="submission" date="2021-12" db="EMBL/GenBank/DDBJ databases">
        <authorList>
            <person name="King R."/>
        </authorList>
    </citation>
    <scope>NUCLEOTIDE SEQUENCE</scope>
</reference>
<comment type="subcellular location">
    <subcellularLocation>
        <location evidence="1">Membrane</location>
        <topology evidence="1">Multi-pass membrane protein</topology>
    </subcellularLocation>
</comment>
<evidence type="ECO:0000256" key="5">
    <source>
        <dbReference type="ARBA" id="ARBA00022832"/>
    </source>
</evidence>
<dbReference type="PANTHER" id="PTHR11351:SF92">
    <property type="entry name" value="ACYL-COA DESATURASE 2-LIKE PROTEIN"/>
    <property type="match status" value="1"/>
</dbReference>
<dbReference type="InterPro" id="IPR005804">
    <property type="entry name" value="FA_desaturase_dom"/>
</dbReference>
<feature type="transmembrane region" description="Helical" evidence="13">
    <location>
        <begin position="121"/>
        <end position="140"/>
    </location>
</feature>
<dbReference type="InterPro" id="IPR015876">
    <property type="entry name" value="Acyl-CoA_DS"/>
</dbReference>
<evidence type="ECO:0000256" key="2">
    <source>
        <dbReference type="ARBA" id="ARBA00009295"/>
    </source>
</evidence>
<dbReference type="OrthoDB" id="10260134at2759"/>
<dbReference type="PRINTS" id="PR00075">
    <property type="entry name" value="FACDDSATRASE"/>
</dbReference>
<dbReference type="PANTHER" id="PTHR11351">
    <property type="entry name" value="ACYL-COA DESATURASE"/>
    <property type="match status" value="1"/>
</dbReference>
<comment type="domain">
    <text evidence="12">The histidine box domains are involved in binding the catalytic metal ions.</text>
</comment>
<evidence type="ECO:0000256" key="1">
    <source>
        <dbReference type="ARBA" id="ARBA00004141"/>
    </source>
</evidence>
<evidence type="ECO:0000256" key="3">
    <source>
        <dbReference type="ARBA" id="ARBA00022516"/>
    </source>
</evidence>
<comment type="cofactor">
    <cofactor evidence="12">
        <name>Fe(2+)</name>
        <dbReference type="ChEBI" id="CHEBI:29033"/>
    </cofactor>
</comment>
<keyword evidence="4 12" id="KW-0812">Transmembrane</keyword>
<gene>
    <name evidence="15" type="ORF">DIATSA_LOCUS5200</name>
</gene>
<dbReference type="CDD" id="cd03505">
    <property type="entry name" value="Delta9-FADS-like"/>
    <property type="match status" value="1"/>
</dbReference>
<evidence type="ECO:0000256" key="9">
    <source>
        <dbReference type="ARBA" id="ARBA00023098"/>
    </source>
</evidence>
<evidence type="ECO:0000256" key="11">
    <source>
        <dbReference type="ARBA" id="ARBA00023160"/>
    </source>
</evidence>
<feature type="domain" description="Fatty acid desaturase" evidence="14">
    <location>
        <begin position="3"/>
        <end position="206"/>
    </location>
</feature>
<keyword evidence="11 12" id="KW-0275">Fatty acid biosynthesis</keyword>
<name>A0A9N9WCG5_9NEOP</name>
<evidence type="ECO:0000259" key="14">
    <source>
        <dbReference type="Pfam" id="PF00487"/>
    </source>
</evidence>
<proteinExistence type="inferred from homology"/>
<sequence>MYFSAFFLTYFIGLGITIGAHRLYTHRCFKATPLIRAFLLLLQTASGQNSMFIWCRDHRLHHRYSDTDADPHNSKRGFFFSHVGWLMCKKHPYVIEFGKKINISDLQADWMVMFQKKYYSYLYILIAILLPVWIDVYFFGEPWVKAFLVLYCARYVVTLNYTWLVNSAAHIYGTRPYDKNQQPVESWIVSFFTSGEGWHNYHHAFPWDYKAAELSTHLNPTARIIEFLASIGMIYDLKSAPPDMVKNRIMRTGDGTHYELGNEEAKAAVKVSYPPLHPMNPTYTVTYEDPVISLKVERDTSKIISTN</sequence>
<evidence type="ECO:0000256" key="8">
    <source>
        <dbReference type="ARBA" id="ARBA00023004"/>
    </source>
</evidence>
<protein>
    <recommendedName>
        <fullName evidence="14">Fatty acid desaturase domain-containing protein</fullName>
    </recommendedName>
</protein>
<dbReference type="Proteomes" id="UP001153714">
    <property type="component" value="Chromosome 17"/>
</dbReference>
<evidence type="ECO:0000256" key="12">
    <source>
        <dbReference type="RuleBase" id="RU000581"/>
    </source>
</evidence>
<keyword evidence="5" id="KW-0276">Fatty acid metabolism</keyword>
<dbReference type="EMBL" id="OU893348">
    <property type="protein sequence ID" value="CAG9787312.1"/>
    <property type="molecule type" value="Genomic_DNA"/>
</dbReference>
<dbReference type="GO" id="GO:0005506">
    <property type="term" value="F:iron ion binding"/>
    <property type="evidence" value="ECO:0007669"/>
    <property type="project" value="TreeGrafter"/>
</dbReference>
<organism evidence="15 16">
    <name type="scientific">Diatraea saccharalis</name>
    <name type="common">sugarcane borer</name>
    <dbReference type="NCBI Taxonomy" id="40085"/>
    <lineage>
        <taxon>Eukaryota</taxon>
        <taxon>Metazoa</taxon>
        <taxon>Ecdysozoa</taxon>
        <taxon>Arthropoda</taxon>
        <taxon>Hexapoda</taxon>
        <taxon>Insecta</taxon>
        <taxon>Pterygota</taxon>
        <taxon>Neoptera</taxon>
        <taxon>Endopterygota</taxon>
        <taxon>Lepidoptera</taxon>
        <taxon>Glossata</taxon>
        <taxon>Ditrysia</taxon>
        <taxon>Pyraloidea</taxon>
        <taxon>Crambidae</taxon>
        <taxon>Crambinae</taxon>
        <taxon>Diatraea</taxon>
    </lineage>
</organism>
<keyword evidence="7 12" id="KW-0560">Oxidoreductase</keyword>
<evidence type="ECO:0000256" key="13">
    <source>
        <dbReference type="SAM" id="Phobius"/>
    </source>
</evidence>
<keyword evidence="10 13" id="KW-0472">Membrane</keyword>